<evidence type="ECO:0000313" key="2">
    <source>
        <dbReference type="EMBL" id="KAG7172661.1"/>
    </source>
</evidence>
<keyword evidence="1" id="KW-1133">Transmembrane helix</keyword>
<feature type="transmembrane region" description="Helical" evidence="1">
    <location>
        <begin position="124"/>
        <end position="146"/>
    </location>
</feature>
<dbReference type="AlphaFoldDB" id="A0A8J5N3L4"/>
<gene>
    <name evidence="2" type="ORF">Hamer_G006878</name>
</gene>
<proteinExistence type="predicted"/>
<organism evidence="2 3">
    <name type="scientific">Homarus americanus</name>
    <name type="common">American lobster</name>
    <dbReference type="NCBI Taxonomy" id="6706"/>
    <lineage>
        <taxon>Eukaryota</taxon>
        <taxon>Metazoa</taxon>
        <taxon>Ecdysozoa</taxon>
        <taxon>Arthropoda</taxon>
        <taxon>Crustacea</taxon>
        <taxon>Multicrustacea</taxon>
        <taxon>Malacostraca</taxon>
        <taxon>Eumalacostraca</taxon>
        <taxon>Eucarida</taxon>
        <taxon>Decapoda</taxon>
        <taxon>Pleocyemata</taxon>
        <taxon>Astacidea</taxon>
        <taxon>Nephropoidea</taxon>
        <taxon>Nephropidae</taxon>
        <taxon>Homarus</taxon>
    </lineage>
</organism>
<name>A0A8J5N3L4_HOMAM</name>
<dbReference type="InterPro" id="IPR031720">
    <property type="entry name" value="DUF4728"/>
</dbReference>
<dbReference type="PANTHER" id="PTHR36694">
    <property type="entry name" value="PASIFLORA 1, ISOFORM A-RELATED"/>
    <property type="match status" value="1"/>
</dbReference>
<dbReference type="Proteomes" id="UP000747542">
    <property type="component" value="Unassembled WGS sequence"/>
</dbReference>
<feature type="transmembrane region" description="Helical" evidence="1">
    <location>
        <begin position="93"/>
        <end position="118"/>
    </location>
</feature>
<sequence>IGALLNSLTFAGVAVMLVFIGTATDSASQLHHFANTELHGSHLNEDDEYTDSWEEQVEGILELIKAHIQMALVQIVTSSMLIHGVKHSRRGLLLPYLVITTIGILLCIIMGIVMFAVLGNASMIVSSAASMLVGAGLQVYFMLVVFSQYQALGLIRMHEDMSMK</sequence>
<dbReference type="PANTHER" id="PTHR36694:SF11">
    <property type="entry name" value="LP21121P-RELATED"/>
    <property type="match status" value="1"/>
</dbReference>
<evidence type="ECO:0000313" key="3">
    <source>
        <dbReference type="Proteomes" id="UP000747542"/>
    </source>
</evidence>
<keyword evidence="1" id="KW-0472">Membrane</keyword>
<keyword evidence="3" id="KW-1185">Reference proteome</keyword>
<evidence type="ECO:0000256" key="1">
    <source>
        <dbReference type="SAM" id="Phobius"/>
    </source>
</evidence>
<comment type="caution">
    <text evidence="2">The sequence shown here is derived from an EMBL/GenBank/DDBJ whole genome shotgun (WGS) entry which is preliminary data.</text>
</comment>
<dbReference type="Pfam" id="PF15860">
    <property type="entry name" value="DUF4728"/>
    <property type="match status" value="1"/>
</dbReference>
<feature type="non-terminal residue" evidence="2">
    <location>
        <position position="164"/>
    </location>
</feature>
<protein>
    <submittedName>
        <fullName evidence="2">Uncharacterized protein</fullName>
    </submittedName>
</protein>
<accession>A0A8J5N3L4</accession>
<dbReference type="EMBL" id="JAHLQT010010484">
    <property type="protein sequence ID" value="KAG7172661.1"/>
    <property type="molecule type" value="Genomic_DNA"/>
</dbReference>
<reference evidence="2" key="1">
    <citation type="journal article" date="2021" name="Sci. Adv.">
        <title>The American lobster genome reveals insights on longevity, neural, and immune adaptations.</title>
        <authorList>
            <person name="Polinski J.M."/>
            <person name="Zimin A.V."/>
            <person name="Clark K.F."/>
            <person name="Kohn A.B."/>
            <person name="Sadowski N."/>
            <person name="Timp W."/>
            <person name="Ptitsyn A."/>
            <person name="Khanna P."/>
            <person name="Romanova D.Y."/>
            <person name="Williams P."/>
            <person name="Greenwood S.J."/>
            <person name="Moroz L.L."/>
            <person name="Walt D.R."/>
            <person name="Bodnar A.G."/>
        </authorList>
    </citation>
    <scope>NUCLEOTIDE SEQUENCE</scope>
    <source>
        <strain evidence="2">GMGI-L3</strain>
    </source>
</reference>
<keyword evidence="1" id="KW-0812">Transmembrane</keyword>